<dbReference type="InterPro" id="IPR006047">
    <property type="entry name" value="GH13_cat_dom"/>
</dbReference>
<dbReference type="Pfam" id="PF00128">
    <property type="entry name" value="Alpha-amylase"/>
    <property type="match status" value="1"/>
</dbReference>
<dbReference type="SMART" id="SM00642">
    <property type="entry name" value="Aamy"/>
    <property type="match status" value="1"/>
</dbReference>
<comment type="similarity">
    <text evidence="1">Belongs to the glycosyl hydrolase 13 family.</text>
</comment>
<dbReference type="Proteomes" id="UP001501598">
    <property type="component" value="Unassembled WGS sequence"/>
</dbReference>
<evidence type="ECO:0000256" key="1">
    <source>
        <dbReference type="ARBA" id="ARBA00008061"/>
    </source>
</evidence>
<dbReference type="Gene3D" id="3.20.20.80">
    <property type="entry name" value="Glycosidases"/>
    <property type="match status" value="1"/>
</dbReference>
<dbReference type="InterPro" id="IPR045857">
    <property type="entry name" value="O16G_dom_2"/>
</dbReference>
<comment type="caution">
    <text evidence="3">The sequence shown here is derived from an EMBL/GenBank/DDBJ whole genome shotgun (WGS) entry which is preliminary data.</text>
</comment>
<sequence>MRGDGETELAESTVDAETPLADATVGGEWWATGVVYQVYVRSFADSDGDGVGDLAGVRSRLGYLELLGVDALWLSPVYPSPGVDHGYDVSDPRDIDPLFGSLDDFDGLLADARRHGIRVIIDLVPNHTSDQHEWFRAAVSAAPGSPERSRYHFQSEPNNWQSVFGGPAWSRVAPEDEYYLHLFAPGQPDLNWAHPEVREDLEKTLRFWCDRGVDGVRIDVAHGLAKPEGLPDDRRQPGWTVVEDGTPDPRFDQDGVHEVHRLIRGVLDRYPGRMAVGEVIVRDDARWSAYVRPDELHLAFHFGLLNCPFAADEIRDTIDRTIAAAGSAPAVWTIANHDVPHPVTRYGSLERARAMALIALALPGTAYLYNGEELGLPDVDLPDSALQDPTWRLSGGTDRGRDGCRVPIPWEGEGPGYGFTTGTPWLPMPESYGALTAAEQLEDPDSTLSLYRRALELRKEHPAFRGAQIEWFGAPENCLAFRRVGTTLVCALNTGDRPVPLPPGDVLLTSADLTENGELPADTAAWLA</sequence>
<keyword evidence="3" id="KW-0378">Hydrolase</keyword>
<evidence type="ECO:0000313" key="4">
    <source>
        <dbReference type="Proteomes" id="UP001501598"/>
    </source>
</evidence>
<dbReference type="Gene3D" id="3.90.400.10">
    <property type="entry name" value="Oligo-1,6-glucosidase, Domain 2"/>
    <property type="match status" value="1"/>
</dbReference>
<dbReference type="RefSeq" id="WP_345427192.1">
    <property type="nucleotide sequence ID" value="NZ_BAABGT010000117.1"/>
</dbReference>
<protein>
    <submittedName>
        <fullName evidence="3">Glycoside hydrolase family 13 protein</fullName>
    </submittedName>
</protein>
<reference evidence="4" key="1">
    <citation type="journal article" date="2019" name="Int. J. Syst. Evol. Microbiol.">
        <title>The Global Catalogue of Microorganisms (GCM) 10K type strain sequencing project: providing services to taxonomists for standard genome sequencing and annotation.</title>
        <authorList>
            <consortium name="The Broad Institute Genomics Platform"/>
            <consortium name="The Broad Institute Genome Sequencing Center for Infectious Disease"/>
            <person name="Wu L."/>
            <person name="Ma J."/>
        </authorList>
    </citation>
    <scope>NUCLEOTIDE SEQUENCE [LARGE SCALE GENOMIC DNA]</scope>
    <source>
        <strain evidence="4">JCM 17906</strain>
    </source>
</reference>
<accession>A0ABP8S434</accession>
<name>A0ABP8S434_9PSEU</name>
<keyword evidence="4" id="KW-1185">Reference proteome</keyword>
<dbReference type="GO" id="GO:0016787">
    <property type="term" value="F:hydrolase activity"/>
    <property type="evidence" value="ECO:0007669"/>
    <property type="project" value="UniProtKB-KW"/>
</dbReference>
<dbReference type="PANTHER" id="PTHR10357">
    <property type="entry name" value="ALPHA-AMYLASE FAMILY MEMBER"/>
    <property type="match status" value="1"/>
</dbReference>
<feature type="domain" description="Glycosyl hydrolase family 13 catalytic" evidence="2">
    <location>
        <begin position="37"/>
        <end position="405"/>
    </location>
</feature>
<gene>
    <name evidence="3" type="ORF">GCM10023175_66750</name>
</gene>
<evidence type="ECO:0000259" key="2">
    <source>
        <dbReference type="SMART" id="SM00642"/>
    </source>
</evidence>
<dbReference type="PANTHER" id="PTHR10357:SF179">
    <property type="entry name" value="NEUTRAL AND BASIC AMINO ACID TRANSPORT PROTEIN RBAT"/>
    <property type="match status" value="1"/>
</dbReference>
<proteinExistence type="inferred from homology"/>
<dbReference type="EMBL" id="BAABGT010000117">
    <property type="protein sequence ID" value="GAA4559209.1"/>
    <property type="molecule type" value="Genomic_DNA"/>
</dbReference>
<dbReference type="InterPro" id="IPR017853">
    <property type="entry name" value="GH"/>
</dbReference>
<dbReference type="CDD" id="cd11332">
    <property type="entry name" value="AmyAc_OligoGlu_TS"/>
    <property type="match status" value="1"/>
</dbReference>
<dbReference type="SUPFAM" id="SSF51445">
    <property type="entry name" value="(Trans)glycosidases"/>
    <property type="match status" value="1"/>
</dbReference>
<evidence type="ECO:0000313" key="3">
    <source>
        <dbReference type="EMBL" id="GAA4559209.1"/>
    </source>
</evidence>
<organism evidence="3 4">
    <name type="scientific">Pseudonocardia xishanensis</name>
    <dbReference type="NCBI Taxonomy" id="630995"/>
    <lineage>
        <taxon>Bacteria</taxon>
        <taxon>Bacillati</taxon>
        <taxon>Actinomycetota</taxon>
        <taxon>Actinomycetes</taxon>
        <taxon>Pseudonocardiales</taxon>
        <taxon>Pseudonocardiaceae</taxon>
        <taxon>Pseudonocardia</taxon>
    </lineage>
</organism>